<feature type="region of interest" description="Disordered" evidence="1">
    <location>
        <begin position="78"/>
        <end position="118"/>
    </location>
</feature>
<feature type="compositionally biased region" description="Basic and acidic residues" evidence="1">
    <location>
        <begin position="186"/>
        <end position="198"/>
    </location>
</feature>
<feature type="region of interest" description="Disordered" evidence="1">
    <location>
        <begin position="1"/>
        <end position="57"/>
    </location>
</feature>
<evidence type="ECO:0000313" key="3">
    <source>
        <dbReference type="Proteomes" id="UP001218188"/>
    </source>
</evidence>
<gene>
    <name evidence="2" type="ORF">C8F04DRAFT_1303526</name>
</gene>
<evidence type="ECO:0000313" key="2">
    <source>
        <dbReference type="EMBL" id="KAJ7023933.1"/>
    </source>
</evidence>
<feature type="compositionally biased region" description="Basic and acidic residues" evidence="1">
    <location>
        <begin position="29"/>
        <end position="51"/>
    </location>
</feature>
<keyword evidence="3" id="KW-1185">Reference proteome</keyword>
<name>A0AAD6WR16_9AGAR</name>
<proteinExistence type="predicted"/>
<evidence type="ECO:0000256" key="1">
    <source>
        <dbReference type="SAM" id="MobiDB-lite"/>
    </source>
</evidence>
<sequence length="381" mass="42184">MTPAPRATRCASAPDTLVAHPPAPTLPRRYADSPRQHETRREPRRPKETSRTHAHPVAAATTISSTLRKFLTSTLAVSRTTRVAPKQGRTPTHVPVPGRPVPQRTPWHNASGAEDAPLPQRLDSIRIGASAQSHRHSRRACCAQTHLQATPSLAYAAPAPRPSPLIARRGSAWTPHLKRLLAHSTRHLDQRGPKDTRALHAPPIPGRYRTTRRAQSSHLSPPPRTPLPRRYPVHTTRGSRRKQTFRAAPRTHAPRRTHDTTYPAPASVDARPAHTSPAPTRLEDPPKKNRPSPTETSRAPVYSTHTRHPPHTTAVPSTELRTLPSVRHPVLPARTPRPLPAFSLPQNHRERGSRTLPNTSSPPHPGQCWHQQLVRVESKVG</sequence>
<accession>A0AAD6WR16</accession>
<dbReference type="EMBL" id="JARJCM010000178">
    <property type="protein sequence ID" value="KAJ7023933.1"/>
    <property type="molecule type" value="Genomic_DNA"/>
</dbReference>
<reference evidence="2" key="1">
    <citation type="submission" date="2023-03" db="EMBL/GenBank/DDBJ databases">
        <title>Massive genome expansion in bonnet fungi (Mycena s.s.) driven by repeated elements and novel gene families across ecological guilds.</title>
        <authorList>
            <consortium name="Lawrence Berkeley National Laboratory"/>
            <person name="Harder C.B."/>
            <person name="Miyauchi S."/>
            <person name="Viragh M."/>
            <person name="Kuo A."/>
            <person name="Thoen E."/>
            <person name="Andreopoulos B."/>
            <person name="Lu D."/>
            <person name="Skrede I."/>
            <person name="Drula E."/>
            <person name="Henrissat B."/>
            <person name="Morin E."/>
            <person name="Kohler A."/>
            <person name="Barry K."/>
            <person name="LaButti K."/>
            <person name="Morin E."/>
            <person name="Salamov A."/>
            <person name="Lipzen A."/>
            <person name="Mereny Z."/>
            <person name="Hegedus B."/>
            <person name="Baldrian P."/>
            <person name="Stursova M."/>
            <person name="Weitz H."/>
            <person name="Taylor A."/>
            <person name="Grigoriev I.V."/>
            <person name="Nagy L.G."/>
            <person name="Martin F."/>
            <person name="Kauserud H."/>
        </authorList>
    </citation>
    <scope>NUCLEOTIDE SEQUENCE</scope>
    <source>
        <strain evidence="2">CBHHK200</strain>
    </source>
</reference>
<comment type="caution">
    <text evidence="2">The sequence shown here is derived from an EMBL/GenBank/DDBJ whole genome shotgun (WGS) entry which is preliminary data.</text>
</comment>
<organism evidence="2 3">
    <name type="scientific">Mycena alexandri</name>
    <dbReference type="NCBI Taxonomy" id="1745969"/>
    <lineage>
        <taxon>Eukaryota</taxon>
        <taxon>Fungi</taxon>
        <taxon>Dikarya</taxon>
        <taxon>Basidiomycota</taxon>
        <taxon>Agaricomycotina</taxon>
        <taxon>Agaricomycetes</taxon>
        <taxon>Agaricomycetidae</taxon>
        <taxon>Agaricales</taxon>
        <taxon>Marasmiineae</taxon>
        <taxon>Mycenaceae</taxon>
        <taxon>Mycena</taxon>
    </lineage>
</organism>
<protein>
    <submittedName>
        <fullName evidence="2">Uncharacterized protein</fullName>
    </submittedName>
</protein>
<feature type="region of interest" description="Disordered" evidence="1">
    <location>
        <begin position="185"/>
        <end position="368"/>
    </location>
</feature>
<dbReference type="Proteomes" id="UP001218188">
    <property type="component" value="Unassembled WGS sequence"/>
</dbReference>
<dbReference type="AlphaFoldDB" id="A0AAD6WR16"/>